<dbReference type="GO" id="GO:0004674">
    <property type="term" value="F:protein serine/threonine kinase activity"/>
    <property type="evidence" value="ECO:0007669"/>
    <property type="project" value="UniProtKB-KW"/>
</dbReference>
<feature type="compositionally biased region" description="Basic and acidic residues" evidence="1">
    <location>
        <begin position="252"/>
        <end position="267"/>
    </location>
</feature>
<keyword evidence="2" id="KW-0723">Serine/threonine-protein kinase</keyword>
<evidence type="ECO:0000313" key="3">
    <source>
        <dbReference type="Proteomes" id="UP000240530"/>
    </source>
</evidence>
<organism evidence="2 3">
    <name type="scientific">Photobacterium leiognathi subsp. mandapamensis</name>
    <name type="common">Photobacterium mandapamensis</name>
    <dbReference type="NCBI Taxonomy" id="48408"/>
    <lineage>
        <taxon>Bacteria</taxon>
        <taxon>Pseudomonadati</taxon>
        <taxon>Pseudomonadota</taxon>
        <taxon>Gammaproteobacteria</taxon>
        <taxon>Vibrionales</taxon>
        <taxon>Vibrionaceae</taxon>
        <taxon>Photobacterium</taxon>
    </lineage>
</organism>
<comment type="caution">
    <text evidence="2">The sequence shown here is derived from an EMBL/GenBank/DDBJ whole genome shotgun (WGS) entry which is preliminary data.</text>
</comment>
<sequence length="316" mass="33169">MKIKLLSTVIAGVILAGCGSDNNNSVTPEVKSKKIQAFDGAVWGIEGSFKCEGEDTVRVGTTDFDGNIETQNETFVNSPEKCAVTFAPQENNPNYKAIDVSNGKDLSAVTYKIPQGLLEAGKKATASPISTLIAEQLGEDGVYDEATAQTVFASLGLSDVVNNGICDSFSDYLQDVDSALKKLKNGDDNSLYSKVLATTVAVSDVQALYPDASPEEIAQVSKNQAAIILHQNPNYPLDENGDELFAEITKEKLPQESFDAQKDKDLTQDEIESAPVIDTKPSTPPEKPEDPTKPPTGGTGGGTGGGDGSSGGGTGN</sequence>
<dbReference type="RefSeq" id="WP_107185138.1">
    <property type="nucleotide sequence ID" value="NZ_JAWQGC010000003.1"/>
</dbReference>
<evidence type="ECO:0000256" key="1">
    <source>
        <dbReference type="SAM" id="MobiDB-lite"/>
    </source>
</evidence>
<dbReference type="EMBL" id="PYNS01000011">
    <property type="protein sequence ID" value="PSV10632.1"/>
    <property type="molecule type" value="Genomic_DNA"/>
</dbReference>
<reference evidence="2 3" key="1">
    <citation type="submission" date="2018-03" db="EMBL/GenBank/DDBJ databases">
        <title>Whole genome sequencing of Histamine producing bacteria.</title>
        <authorList>
            <person name="Butler K."/>
        </authorList>
    </citation>
    <scope>NUCLEOTIDE SEQUENCE [LARGE SCALE GENOMIC DNA]</scope>
    <source>
        <strain evidence="2 3">Res.4.1</strain>
    </source>
</reference>
<dbReference type="PROSITE" id="PS51257">
    <property type="entry name" value="PROKAR_LIPOPROTEIN"/>
    <property type="match status" value="1"/>
</dbReference>
<dbReference type="Proteomes" id="UP000240530">
    <property type="component" value="Unassembled WGS sequence"/>
</dbReference>
<accession>A0A2T3KUW2</accession>
<evidence type="ECO:0000313" key="2">
    <source>
        <dbReference type="EMBL" id="PSV10632.1"/>
    </source>
</evidence>
<dbReference type="AlphaFoldDB" id="A0A2T3KUW2"/>
<gene>
    <name evidence="2" type="ORF">C0W93_11530</name>
</gene>
<keyword evidence="2" id="KW-0418">Kinase</keyword>
<feature type="region of interest" description="Disordered" evidence="1">
    <location>
        <begin position="252"/>
        <end position="316"/>
    </location>
</feature>
<proteinExistence type="predicted"/>
<keyword evidence="2" id="KW-0808">Transferase</keyword>
<feature type="compositionally biased region" description="Gly residues" evidence="1">
    <location>
        <begin position="297"/>
        <end position="316"/>
    </location>
</feature>
<protein>
    <submittedName>
        <fullName evidence="2">Serine/threonine protein kinase</fullName>
    </submittedName>
</protein>
<name>A0A2T3KUW2_PHOLD</name>